<organism evidence="2 3">
    <name type="scientific">Gossypium arboreum</name>
    <name type="common">Tree cotton</name>
    <name type="synonym">Gossypium nanking</name>
    <dbReference type="NCBI Taxonomy" id="29729"/>
    <lineage>
        <taxon>Eukaryota</taxon>
        <taxon>Viridiplantae</taxon>
        <taxon>Streptophyta</taxon>
        <taxon>Embryophyta</taxon>
        <taxon>Tracheophyta</taxon>
        <taxon>Spermatophyta</taxon>
        <taxon>Magnoliopsida</taxon>
        <taxon>eudicotyledons</taxon>
        <taxon>Gunneridae</taxon>
        <taxon>Pentapetalae</taxon>
        <taxon>rosids</taxon>
        <taxon>malvids</taxon>
        <taxon>Malvales</taxon>
        <taxon>Malvaceae</taxon>
        <taxon>Malvoideae</taxon>
        <taxon>Gossypium</taxon>
    </lineage>
</organism>
<evidence type="ECO:0000313" key="2">
    <source>
        <dbReference type="EMBL" id="KAK5772489.1"/>
    </source>
</evidence>
<keyword evidence="3" id="KW-1185">Reference proteome</keyword>
<reference evidence="2 3" key="1">
    <citation type="submission" date="2023-03" db="EMBL/GenBank/DDBJ databases">
        <title>WGS of Gossypium arboreum.</title>
        <authorList>
            <person name="Yu D."/>
        </authorList>
    </citation>
    <scope>NUCLEOTIDE SEQUENCE [LARGE SCALE GENOMIC DNA]</scope>
    <source>
        <tissue evidence="2">Leaf</tissue>
    </source>
</reference>
<dbReference type="Pfam" id="PF14111">
    <property type="entry name" value="DUF4283"/>
    <property type="match status" value="1"/>
</dbReference>
<evidence type="ECO:0000313" key="3">
    <source>
        <dbReference type="Proteomes" id="UP001358586"/>
    </source>
</evidence>
<dbReference type="EMBL" id="JARKNE010000013">
    <property type="protein sequence ID" value="KAK5772489.1"/>
    <property type="molecule type" value="Genomic_DNA"/>
</dbReference>
<sequence length="131" mass="15681">MSNEKINKELMYRVLRSVWYTKEEVNFLELKEKVILVKFGEVDDRPRILNLSPWLFDQNLFSLTLYVKDKEIEVYTFNLSPFWVRIYNILFDQMDRQTTLEVGEAIGEVMEGKNRYTKAPKKSGLFCGKRR</sequence>
<dbReference type="Proteomes" id="UP001358586">
    <property type="component" value="Chromosome 13"/>
</dbReference>
<dbReference type="InterPro" id="IPR025558">
    <property type="entry name" value="DUF4283"/>
</dbReference>
<accession>A0ABR0MJH8</accession>
<feature type="domain" description="DUF4283" evidence="1">
    <location>
        <begin position="3"/>
        <end position="64"/>
    </location>
</feature>
<name>A0ABR0MJH8_GOSAR</name>
<proteinExistence type="predicted"/>
<protein>
    <recommendedName>
        <fullName evidence="1">DUF4283 domain-containing protein</fullName>
    </recommendedName>
</protein>
<comment type="caution">
    <text evidence="2">The sequence shown here is derived from an EMBL/GenBank/DDBJ whole genome shotgun (WGS) entry which is preliminary data.</text>
</comment>
<gene>
    <name evidence="2" type="ORF">PVK06_048778</name>
</gene>
<evidence type="ECO:0000259" key="1">
    <source>
        <dbReference type="Pfam" id="PF14111"/>
    </source>
</evidence>